<dbReference type="EMBL" id="SZNT01000067">
    <property type="protein sequence ID" value="TKH13783.1"/>
    <property type="molecule type" value="Genomic_DNA"/>
</dbReference>
<evidence type="ECO:0000313" key="3">
    <source>
        <dbReference type="Proteomes" id="UP000309170"/>
    </source>
</evidence>
<gene>
    <name evidence="2" type="ORF">FC678_06335</name>
</gene>
<feature type="transmembrane region" description="Helical" evidence="1">
    <location>
        <begin position="18"/>
        <end position="37"/>
    </location>
</feature>
<protein>
    <submittedName>
        <fullName evidence="2">Uncharacterized protein</fullName>
    </submittedName>
</protein>
<keyword evidence="1" id="KW-0812">Transmembrane</keyword>
<proteinExistence type="predicted"/>
<evidence type="ECO:0000313" key="2">
    <source>
        <dbReference type="EMBL" id="TKH13783.1"/>
    </source>
</evidence>
<dbReference type="RefSeq" id="WP_137023355.1">
    <property type="nucleotide sequence ID" value="NZ_SZNT01000067.1"/>
</dbReference>
<keyword evidence="1" id="KW-0472">Membrane</keyword>
<dbReference type="Proteomes" id="UP000309170">
    <property type="component" value="Unassembled WGS sequence"/>
</dbReference>
<accession>A0A9X8ZJB2</accession>
<organism evidence="2 3">
    <name type="scientific">Peribacillus simplex</name>
    <dbReference type="NCBI Taxonomy" id="1478"/>
    <lineage>
        <taxon>Bacteria</taxon>
        <taxon>Bacillati</taxon>
        <taxon>Bacillota</taxon>
        <taxon>Bacilli</taxon>
        <taxon>Bacillales</taxon>
        <taxon>Bacillaceae</taxon>
        <taxon>Peribacillus</taxon>
    </lineage>
</organism>
<comment type="caution">
    <text evidence="2">The sequence shown here is derived from an EMBL/GenBank/DDBJ whole genome shotgun (WGS) entry which is preliminary data.</text>
</comment>
<dbReference type="AlphaFoldDB" id="A0A9X8ZJB2"/>
<name>A0A9X8ZJB2_9BACI</name>
<reference evidence="2 3" key="1">
    <citation type="journal article" date="2019" name="Environ. Microbiol.">
        <title>An active ?-lactamase is a part of an orchestrated cell wall stress resistance network of Bacillus subtilis and related rhizosphere species.</title>
        <authorList>
            <person name="Bucher T."/>
            <person name="Keren-Paz A."/>
            <person name="Hausser J."/>
            <person name="Olender T."/>
            <person name="Cytryn E."/>
            <person name="Kolodkin-Gal I."/>
        </authorList>
    </citation>
    <scope>NUCLEOTIDE SEQUENCE [LARGE SCALE GENOMIC DNA]</scope>
    <source>
        <strain evidence="2 3">I4</strain>
    </source>
</reference>
<keyword evidence="1" id="KW-1133">Transmembrane helix</keyword>
<evidence type="ECO:0000256" key="1">
    <source>
        <dbReference type="SAM" id="Phobius"/>
    </source>
</evidence>
<sequence length="110" mass="12750">MKRVLAILKKVVPLRSKFITMAIMIAVFYCMFMFADLDNGKKISDSERHYERSVNFEEMSDQESEENPAGSLVNYCKDSANEGRSSSWFGIEETEMEPSEYMVECIEHLE</sequence>